<evidence type="ECO:0000256" key="2">
    <source>
        <dbReference type="ARBA" id="ARBA00022562"/>
    </source>
</evidence>
<dbReference type="Pfam" id="PF03910">
    <property type="entry name" value="Adeno_PV"/>
    <property type="match status" value="1"/>
</dbReference>
<dbReference type="GeneID" id="33350057"/>
<dbReference type="KEGG" id="vg:33350057"/>
<evidence type="ECO:0000256" key="1">
    <source>
        <dbReference type="ARBA" id="ARBA00008293"/>
    </source>
</evidence>
<keyword evidence="9" id="KW-1185">Reference proteome</keyword>
<dbReference type="GO" id="GO:0003677">
    <property type="term" value="F:DNA binding"/>
    <property type="evidence" value="ECO:0007669"/>
    <property type="project" value="UniProtKB-KW"/>
</dbReference>
<evidence type="ECO:0000256" key="4">
    <source>
        <dbReference type="ARBA" id="ARBA00022844"/>
    </source>
</evidence>
<keyword evidence="6" id="KW-0118">Viral capsid assembly</keyword>
<protein>
    <submittedName>
        <fullName evidence="8">PV</fullName>
    </submittedName>
</protein>
<proteinExistence type="inferred from homology"/>
<dbReference type="Proteomes" id="UP000201505">
    <property type="component" value="Segment"/>
</dbReference>
<reference evidence="8 9" key="1">
    <citation type="journal article" date="2017" name="Arch. Virol.">
        <title>A red squirrel associated adenovirus identified by a combined microarray and deep sequencing approach.</title>
        <authorList>
            <person name="Abendroth B."/>
            <person name="Hoper D."/>
            <person name="Ulrich R.G."/>
            <person name="Larres G."/>
            <person name="Beer M."/>
        </authorList>
    </citation>
    <scope>NUCLEOTIDE SEQUENCE [LARGE SCALE GENOMIC DNA]</scope>
    <source>
        <strain evidence="8 9">DE/2013/Sciurus vulgaris/2013Pa405-00252</strain>
    </source>
</reference>
<keyword evidence="2" id="KW-1048">Host nucleus</keyword>
<evidence type="ECO:0000313" key="8">
    <source>
        <dbReference type="EMBL" id="ARE31886.1"/>
    </source>
</evidence>
<dbReference type="GO" id="GO:0044423">
    <property type="term" value="C:virion component"/>
    <property type="evidence" value="ECO:0007669"/>
    <property type="project" value="UniProtKB-KW"/>
</dbReference>
<evidence type="ECO:0000256" key="3">
    <source>
        <dbReference type="ARBA" id="ARBA00022612"/>
    </source>
</evidence>
<keyword evidence="7" id="KW-0238">DNA-binding</keyword>
<dbReference type="RefSeq" id="YP_009389496.1">
    <property type="nucleotide sequence ID" value="NC_035207.1"/>
</dbReference>
<evidence type="ECO:0000313" key="9">
    <source>
        <dbReference type="Proteomes" id="UP000201505"/>
    </source>
</evidence>
<evidence type="ECO:0000256" key="6">
    <source>
        <dbReference type="ARBA" id="ARBA00022950"/>
    </source>
</evidence>
<accession>A0A220A473</accession>
<keyword evidence="5" id="KW-0426">Late protein</keyword>
<organism evidence="8 9">
    <name type="scientific">red squirrel adenovirus 1</name>
    <dbReference type="NCBI Taxonomy" id="2773314"/>
    <lineage>
        <taxon>Viruses</taxon>
        <taxon>Varidnaviria</taxon>
        <taxon>Bamfordvirae</taxon>
        <taxon>Preplasmiviricota</taxon>
        <taxon>Polisuviricotina</taxon>
        <taxon>Pharingeaviricetes</taxon>
        <taxon>Rowavirales</taxon>
        <taxon>Adenoviridae</taxon>
        <taxon>Mastadenovirus</taxon>
        <taxon>Mastadenovirus sciuri</taxon>
        <taxon>Squirrel mastadenovirus A</taxon>
    </lineage>
</organism>
<dbReference type="InterPro" id="IPR005608">
    <property type="entry name" value="Adeno_V"/>
</dbReference>
<evidence type="ECO:0000256" key="7">
    <source>
        <dbReference type="ARBA" id="ARBA00023125"/>
    </source>
</evidence>
<comment type="similarity">
    <text evidence="1">Belongs to the adenoviridae core-capsid bridging protein family.</text>
</comment>
<keyword evidence="3" id="KW-1188">Viral release from host cell</keyword>
<name>A0A220A473_9ADEN</name>
<keyword evidence="4" id="KW-0946">Virion</keyword>
<evidence type="ECO:0000256" key="5">
    <source>
        <dbReference type="ARBA" id="ARBA00022921"/>
    </source>
</evidence>
<dbReference type="EMBL" id="KY427939">
    <property type="protein sequence ID" value="ARE31886.1"/>
    <property type="molecule type" value="Genomic_DNA"/>
</dbReference>
<sequence length="345" mass="39191">MTSAAVSRLIKEELLTSAYPEHYSSSTLARPIRRVVPKQERKIKILPKSETVKVEIKKSDRKRRSGLQYDDEVEFVRTFAPRRPYQWKGRKVKRVLRPGTVVTFTPGERTGVRSKRGYDEVYADEDILQQAAELTGEFAYGKRRRTGEALVLDTKNETPSLVPITPQTVLPIAGIKRAHGAELKPTVQVMVPAKRTRNHNSYPATETITVKEEDMMDVGPSSLFVKSESPETKMEIEDIKIRPIKQVTPEIGIQTVDIKVPVSREVQTDLSDIATATPPSTKGRPTLPQGVRYHPSITFGPKVVRTRRRRRRRRAAESRRRWRMPAVTSKGVQLPRVTYHPSIVV</sequence>